<dbReference type="EMBL" id="JBFOLJ010000007">
    <property type="protein sequence ID" value="KAL2520666.1"/>
    <property type="molecule type" value="Genomic_DNA"/>
</dbReference>
<accession>A0ABD1U6M5</accession>
<name>A0ABD1U6M5_9LAMI</name>
<sequence>MAKAESIKIAESLFLISVYYEVSNSPDAGTIYSQIYRFKDGSLDSPKVELPSDTKEIGTMEIQKQSSAVSTPAKPNSHPILGTWVGSVRESITTAKARGGAVCLTASYEEAIRQHI</sequence>
<evidence type="ECO:0000313" key="1">
    <source>
        <dbReference type="EMBL" id="KAL2520666.1"/>
    </source>
</evidence>
<dbReference type="AlphaFoldDB" id="A0ABD1U6M5"/>
<organism evidence="1 2">
    <name type="scientific">Forsythia ovata</name>
    <dbReference type="NCBI Taxonomy" id="205694"/>
    <lineage>
        <taxon>Eukaryota</taxon>
        <taxon>Viridiplantae</taxon>
        <taxon>Streptophyta</taxon>
        <taxon>Embryophyta</taxon>
        <taxon>Tracheophyta</taxon>
        <taxon>Spermatophyta</taxon>
        <taxon>Magnoliopsida</taxon>
        <taxon>eudicotyledons</taxon>
        <taxon>Gunneridae</taxon>
        <taxon>Pentapetalae</taxon>
        <taxon>asterids</taxon>
        <taxon>lamiids</taxon>
        <taxon>Lamiales</taxon>
        <taxon>Oleaceae</taxon>
        <taxon>Forsythieae</taxon>
        <taxon>Forsythia</taxon>
    </lineage>
</organism>
<reference evidence="2" key="1">
    <citation type="submission" date="2024-07" db="EMBL/GenBank/DDBJ databases">
        <title>Two chromosome-level genome assemblies of Korean endemic species Abeliophyllum distichum and Forsythia ovata (Oleaceae).</title>
        <authorList>
            <person name="Jang H."/>
        </authorList>
    </citation>
    <scope>NUCLEOTIDE SEQUENCE [LARGE SCALE GENOMIC DNA]</scope>
</reference>
<keyword evidence="2" id="KW-1185">Reference proteome</keyword>
<evidence type="ECO:0000313" key="2">
    <source>
        <dbReference type="Proteomes" id="UP001604277"/>
    </source>
</evidence>
<proteinExistence type="predicted"/>
<gene>
    <name evidence="1" type="ORF">Fot_24589</name>
</gene>
<protein>
    <submittedName>
        <fullName evidence="1">Uncharacterized protein</fullName>
    </submittedName>
</protein>
<dbReference type="Proteomes" id="UP001604277">
    <property type="component" value="Unassembled WGS sequence"/>
</dbReference>
<comment type="caution">
    <text evidence="1">The sequence shown here is derived from an EMBL/GenBank/DDBJ whole genome shotgun (WGS) entry which is preliminary data.</text>
</comment>